<dbReference type="Proteomes" id="UP000031668">
    <property type="component" value="Unassembled WGS sequence"/>
</dbReference>
<organism evidence="2 3">
    <name type="scientific">Thelohanellus kitauei</name>
    <name type="common">Myxosporean</name>
    <dbReference type="NCBI Taxonomy" id="669202"/>
    <lineage>
        <taxon>Eukaryota</taxon>
        <taxon>Metazoa</taxon>
        <taxon>Cnidaria</taxon>
        <taxon>Myxozoa</taxon>
        <taxon>Myxosporea</taxon>
        <taxon>Bivalvulida</taxon>
        <taxon>Platysporina</taxon>
        <taxon>Myxobolidae</taxon>
        <taxon>Thelohanellus</taxon>
    </lineage>
</organism>
<dbReference type="AlphaFoldDB" id="A0A0C2J3S6"/>
<dbReference type="EMBL" id="JWZT01001192">
    <property type="protein sequence ID" value="KII72519.1"/>
    <property type="molecule type" value="Genomic_DNA"/>
</dbReference>
<keyword evidence="1" id="KW-0812">Transmembrane</keyword>
<feature type="transmembrane region" description="Helical" evidence="1">
    <location>
        <begin position="219"/>
        <end position="240"/>
    </location>
</feature>
<reference evidence="2 3" key="1">
    <citation type="journal article" date="2014" name="Genome Biol. Evol.">
        <title>The genome of the myxosporean Thelohanellus kitauei shows adaptations to nutrient acquisition within its fish host.</title>
        <authorList>
            <person name="Yang Y."/>
            <person name="Xiong J."/>
            <person name="Zhou Z."/>
            <person name="Huo F."/>
            <person name="Miao W."/>
            <person name="Ran C."/>
            <person name="Liu Y."/>
            <person name="Zhang J."/>
            <person name="Feng J."/>
            <person name="Wang M."/>
            <person name="Wang M."/>
            <person name="Wang L."/>
            <person name="Yao B."/>
        </authorList>
    </citation>
    <scope>NUCLEOTIDE SEQUENCE [LARGE SCALE GENOMIC DNA]</scope>
    <source>
        <strain evidence="2">Wuqing</strain>
    </source>
</reference>
<keyword evidence="1" id="KW-0472">Membrane</keyword>
<protein>
    <submittedName>
        <fullName evidence="2">Uncharacterized protein</fullName>
    </submittedName>
</protein>
<keyword evidence="3" id="KW-1185">Reference proteome</keyword>
<name>A0A0C2J3S6_THEKT</name>
<evidence type="ECO:0000313" key="3">
    <source>
        <dbReference type="Proteomes" id="UP000031668"/>
    </source>
</evidence>
<keyword evidence="1" id="KW-1133">Transmembrane helix</keyword>
<comment type="caution">
    <text evidence="2">The sequence shown here is derived from an EMBL/GenBank/DDBJ whole genome shotgun (WGS) entry which is preliminary data.</text>
</comment>
<evidence type="ECO:0000313" key="2">
    <source>
        <dbReference type="EMBL" id="KII72519.1"/>
    </source>
</evidence>
<proteinExistence type="predicted"/>
<accession>A0A0C2J3S6</accession>
<evidence type="ECO:0000256" key="1">
    <source>
        <dbReference type="SAM" id="Phobius"/>
    </source>
</evidence>
<sequence length="250" mass="29933">MKFCSDGNRLILEMKNHENDSWMQFICNVMDSECELEIFGCKVSSFEKYDNYEAHTINLDQTFKFYKNTKYQISDIDKIICLKQSDYQYLEMDLIMLEITFENYLQTHSTVCVKNSCNSVDTDHLEYPYDKNGSQKPKECTFIVDCFEKRRLEEIKVIKFVNDVSDTKNRSSEVVKIIVECTTRYMVQNLTSDSKEIDYKIKKESTKFNHTPKTPDRKYWTWQCSLVYCISILALILFYTRIIFRWRCHK</sequence>
<gene>
    <name evidence="2" type="ORF">RF11_01702</name>
</gene>